<feature type="signal peptide" evidence="2">
    <location>
        <begin position="1"/>
        <end position="19"/>
    </location>
</feature>
<dbReference type="Proteomes" id="UP001634394">
    <property type="component" value="Unassembled WGS sequence"/>
</dbReference>
<reference evidence="3 4" key="1">
    <citation type="submission" date="2024-11" db="EMBL/GenBank/DDBJ databases">
        <title>Chromosome-level genome assembly of the freshwater bivalve Anodonta woodiana.</title>
        <authorList>
            <person name="Chen X."/>
        </authorList>
    </citation>
    <scope>NUCLEOTIDE SEQUENCE [LARGE SCALE GENOMIC DNA]</scope>
    <source>
        <strain evidence="3">MN2024</strain>
        <tissue evidence="3">Gills</tissue>
    </source>
</reference>
<keyword evidence="2" id="KW-0732">Signal</keyword>
<name>A0ABD3XEZ4_SINWO</name>
<dbReference type="EMBL" id="JBJQND010000002">
    <property type="protein sequence ID" value="KAL3884822.1"/>
    <property type="molecule type" value="Genomic_DNA"/>
</dbReference>
<keyword evidence="1" id="KW-0472">Membrane</keyword>
<keyword evidence="1" id="KW-0812">Transmembrane</keyword>
<protein>
    <submittedName>
        <fullName evidence="3">Uncharacterized protein</fullName>
    </submittedName>
</protein>
<feature type="chain" id="PRO_5044877906" evidence="2">
    <location>
        <begin position="20"/>
        <end position="385"/>
    </location>
</feature>
<sequence length="385" mass="43234">MDILTKIWITFIAFVTCHAKDWKHEIYMPGENATISIDQQTSTGQGLLEITFTSYTSNKRAILVSFYDQMEGNAGHNINYSNRVHQIKTKNSSFSFILQHVDFVDSGHYTAVENSREIGKTSIIIPRRILLADYHKLMIMSFMCTTANISAIKIDMITSTRTMLVVMYDVRSGQCTDDGGQYIQRVQNCAFTGNTLSFTFGEVSWLEKGVYAAWDSTDILLDSVLLDVRENNDLSSVESPHGYFNSSCVTIPACSDAENDVWVRILFAAVGVAVTVPLTVASTVLILWRKGSFRITRGPDQDLKMVLMSKKSTKTSGAEVREYEEPRSNATDRRIYLEPIGIETLHTEDNNPSGSCNTEYEKLHSYGNQGNNTYSSLRAEHILEV</sequence>
<dbReference type="AlphaFoldDB" id="A0ABD3XEZ4"/>
<feature type="transmembrane region" description="Helical" evidence="1">
    <location>
        <begin position="261"/>
        <end position="288"/>
    </location>
</feature>
<organism evidence="3 4">
    <name type="scientific">Sinanodonta woodiana</name>
    <name type="common">Chinese pond mussel</name>
    <name type="synonym">Anodonta woodiana</name>
    <dbReference type="NCBI Taxonomy" id="1069815"/>
    <lineage>
        <taxon>Eukaryota</taxon>
        <taxon>Metazoa</taxon>
        <taxon>Spiralia</taxon>
        <taxon>Lophotrochozoa</taxon>
        <taxon>Mollusca</taxon>
        <taxon>Bivalvia</taxon>
        <taxon>Autobranchia</taxon>
        <taxon>Heteroconchia</taxon>
        <taxon>Palaeoheterodonta</taxon>
        <taxon>Unionida</taxon>
        <taxon>Unionoidea</taxon>
        <taxon>Unionidae</taxon>
        <taxon>Unioninae</taxon>
        <taxon>Sinanodonta</taxon>
    </lineage>
</organism>
<gene>
    <name evidence="3" type="ORF">ACJMK2_024923</name>
</gene>
<evidence type="ECO:0000313" key="4">
    <source>
        <dbReference type="Proteomes" id="UP001634394"/>
    </source>
</evidence>
<keyword evidence="4" id="KW-1185">Reference proteome</keyword>
<accession>A0ABD3XEZ4</accession>
<evidence type="ECO:0000256" key="1">
    <source>
        <dbReference type="SAM" id="Phobius"/>
    </source>
</evidence>
<evidence type="ECO:0000313" key="3">
    <source>
        <dbReference type="EMBL" id="KAL3884822.1"/>
    </source>
</evidence>
<keyword evidence="1" id="KW-1133">Transmembrane helix</keyword>
<evidence type="ECO:0000256" key="2">
    <source>
        <dbReference type="SAM" id="SignalP"/>
    </source>
</evidence>
<comment type="caution">
    <text evidence="3">The sequence shown here is derived from an EMBL/GenBank/DDBJ whole genome shotgun (WGS) entry which is preliminary data.</text>
</comment>
<proteinExistence type="predicted"/>